<proteinExistence type="predicted"/>
<dbReference type="Pfam" id="PF07969">
    <property type="entry name" value="Amidohydro_3"/>
    <property type="match status" value="2"/>
</dbReference>
<evidence type="ECO:0000259" key="1">
    <source>
        <dbReference type="Pfam" id="PF07969"/>
    </source>
</evidence>
<feature type="domain" description="Amidohydrolase 3" evidence="1">
    <location>
        <begin position="417"/>
        <end position="507"/>
    </location>
</feature>
<dbReference type="SUPFAM" id="SSF51556">
    <property type="entry name" value="Metallo-dependent hydrolases"/>
    <property type="match status" value="1"/>
</dbReference>
<protein>
    <recommendedName>
        <fullName evidence="1">Amidohydrolase 3 domain-containing protein</fullName>
    </recommendedName>
</protein>
<dbReference type="GO" id="GO:0016811">
    <property type="term" value="F:hydrolase activity, acting on carbon-nitrogen (but not peptide) bonds, in linear amides"/>
    <property type="evidence" value="ECO:0007669"/>
    <property type="project" value="InterPro"/>
</dbReference>
<dbReference type="PANTHER" id="PTHR11647">
    <property type="entry name" value="HYDRANTOINASE/DIHYDROPYRIMIDINASE FAMILY MEMBER"/>
    <property type="match status" value="1"/>
</dbReference>
<dbReference type="InterPro" id="IPR023100">
    <property type="entry name" value="D-aminoacylase_insert_dom_sf"/>
</dbReference>
<dbReference type="Gene3D" id="3.20.20.140">
    <property type="entry name" value="Metal-dependent hydrolases"/>
    <property type="match status" value="1"/>
</dbReference>
<dbReference type="InterPro" id="IPR011059">
    <property type="entry name" value="Metal-dep_hydrolase_composite"/>
</dbReference>
<dbReference type="InterPro" id="IPR032466">
    <property type="entry name" value="Metal_Hydrolase"/>
</dbReference>
<dbReference type="EMBL" id="MHSS01000005">
    <property type="protein sequence ID" value="OHA48573.1"/>
    <property type="molecule type" value="Genomic_DNA"/>
</dbReference>
<feature type="domain" description="Amidohydrolase 3" evidence="1">
    <location>
        <begin position="43"/>
        <end position="252"/>
    </location>
</feature>
<dbReference type="PANTHER" id="PTHR11647:SF1">
    <property type="entry name" value="COLLAPSIN RESPONSE MEDIATOR PROTEIN"/>
    <property type="match status" value="1"/>
</dbReference>
<dbReference type="InterPro" id="IPR050378">
    <property type="entry name" value="Metallo-dep_Hydrolases_sf"/>
</dbReference>
<dbReference type="Proteomes" id="UP000177629">
    <property type="component" value="Unassembled WGS sequence"/>
</dbReference>
<dbReference type="AlphaFoldDB" id="A0A1G2PJX6"/>
<dbReference type="Gene3D" id="2.30.40.10">
    <property type="entry name" value="Urease, subunit C, domain 1"/>
    <property type="match status" value="1"/>
</dbReference>
<dbReference type="STRING" id="1802362.A2806_00205"/>
<evidence type="ECO:0000313" key="2">
    <source>
        <dbReference type="EMBL" id="OHA48573.1"/>
    </source>
</evidence>
<dbReference type="CDD" id="cd01297">
    <property type="entry name" value="D-aminoacylase"/>
    <property type="match status" value="1"/>
</dbReference>
<sequence length="524" mass="57232">MELLIKGGSVVDGTGKPRFAADVAVDKGRITDIGSFSASASTKVIDAAGMVVSPGFIDILNHSDAYLTILRNPTSESMLVQGVTSVVLGNCGASLAPFPHGRLIAVVQKWGETQGVNVDWERFGEFLDMLEGLKPGVNVASLVGHTTVRRAILGDEARVPTDEEHEKMRFLVKEAFSEGAFGLSYAPAYLHARSSPEWELEKLLDAAKEADGYFAVHLRHEDDRLLASLEEALALARRSGVRLEISHFKHAGQGNKEMFTQALARLSEFSEKEGHCLFDFYPYHFMSEVLYMVLPEWAQEGGLAKMLERLRHAPTRARVAVEISEREAEIADARILVARRDASLVGKTIKELADDAGLSVGEAVAGLFLSNDGKVILLRESFKDEQEVWNTLSHPLALVGSAGAGYTLHVEEGGEQPHPRSFGTFPRALKYLVREHKKLSLEEAVRRMTSQPARQVGLMQRGVLVKGAAADIVVFDPETVEDRATFANPWQAPQGISSVLVNGKVVVEGGKCNNMRAGTVLRRV</sequence>
<dbReference type="Gene3D" id="3.30.1490.130">
    <property type="entry name" value="D-aminoacylase. Domain 3"/>
    <property type="match status" value="1"/>
</dbReference>
<dbReference type="InterPro" id="IPR013108">
    <property type="entry name" value="Amidohydro_3"/>
</dbReference>
<organism evidence="2 3">
    <name type="scientific">Candidatus Terrybacteria bacterium RIFCSPHIGHO2_01_FULL_48_17</name>
    <dbReference type="NCBI Taxonomy" id="1802362"/>
    <lineage>
        <taxon>Bacteria</taxon>
        <taxon>Candidatus Terryibacteriota</taxon>
    </lineage>
</organism>
<dbReference type="SUPFAM" id="SSF51338">
    <property type="entry name" value="Composite domain of metallo-dependent hydrolases"/>
    <property type="match status" value="1"/>
</dbReference>
<gene>
    <name evidence="2" type="ORF">A2806_00205</name>
</gene>
<comment type="caution">
    <text evidence="2">The sequence shown here is derived from an EMBL/GenBank/DDBJ whole genome shotgun (WGS) entry which is preliminary data.</text>
</comment>
<reference evidence="2 3" key="1">
    <citation type="journal article" date="2016" name="Nat. Commun.">
        <title>Thousands of microbial genomes shed light on interconnected biogeochemical processes in an aquifer system.</title>
        <authorList>
            <person name="Anantharaman K."/>
            <person name="Brown C.T."/>
            <person name="Hug L.A."/>
            <person name="Sharon I."/>
            <person name="Castelle C.J."/>
            <person name="Probst A.J."/>
            <person name="Thomas B.C."/>
            <person name="Singh A."/>
            <person name="Wilkins M.J."/>
            <person name="Karaoz U."/>
            <person name="Brodie E.L."/>
            <person name="Williams K.H."/>
            <person name="Hubbard S.S."/>
            <person name="Banfield J.F."/>
        </authorList>
    </citation>
    <scope>NUCLEOTIDE SEQUENCE [LARGE SCALE GENOMIC DNA]</scope>
</reference>
<dbReference type="GO" id="GO:0016812">
    <property type="term" value="F:hydrolase activity, acting on carbon-nitrogen (but not peptide) bonds, in cyclic amides"/>
    <property type="evidence" value="ECO:0007669"/>
    <property type="project" value="TreeGrafter"/>
</dbReference>
<evidence type="ECO:0000313" key="3">
    <source>
        <dbReference type="Proteomes" id="UP000177629"/>
    </source>
</evidence>
<name>A0A1G2PJX6_9BACT</name>
<accession>A0A1G2PJX6</accession>
<dbReference type="GO" id="GO:0005829">
    <property type="term" value="C:cytosol"/>
    <property type="evidence" value="ECO:0007669"/>
    <property type="project" value="TreeGrafter"/>
</dbReference>